<evidence type="ECO:0000259" key="2">
    <source>
        <dbReference type="Pfam" id="PF00561"/>
    </source>
</evidence>
<dbReference type="PANTHER" id="PTHR43798:SF31">
    <property type="entry name" value="AB HYDROLASE SUPERFAMILY PROTEIN YCLE"/>
    <property type="match status" value="1"/>
</dbReference>
<dbReference type="GO" id="GO:0016020">
    <property type="term" value="C:membrane"/>
    <property type="evidence" value="ECO:0007669"/>
    <property type="project" value="TreeGrafter"/>
</dbReference>
<dbReference type="KEGG" id="led:BBK82_25820"/>
<dbReference type="RefSeq" id="WP_065917322.1">
    <property type="nucleotide sequence ID" value="NZ_CP016793.1"/>
</dbReference>
<evidence type="ECO:0000313" key="3">
    <source>
        <dbReference type="EMBL" id="ANZ38979.1"/>
    </source>
</evidence>
<organism evidence="3 4">
    <name type="scientific">Lentzea guizhouensis</name>
    <dbReference type="NCBI Taxonomy" id="1586287"/>
    <lineage>
        <taxon>Bacteria</taxon>
        <taxon>Bacillati</taxon>
        <taxon>Actinomycetota</taxon>
        <taxon>Actinomycetes</taxon>
        <taxon>Pseudonocardiales</taxon>
        <taxon>Pseudonocardiaceae</taxon>
        <taxon>Lentzea</taxon>
    </lineage>
</organism>
<sequence>MGTFTTSDGTTLAYHSAGGSNPLVCLPGGPMQNASYLGDLGGLPDTLVLDLRGTGASQEADPRTYRADRQVDDVEALRQHLGLDRISVLGHSAGGTLAVLYAQRYPQHVEHLVLVAPSPRVVGIDVTDADRRAVAEQRRGEPWFAEAFAAFEDIWAGNATEENFARIAPFSYGRWDDEARALDEHPRNDEGARQFYAEGALDPEQTRKALATLDAPTLLLAGEYDVALPPDRAREYAALFRDAELVVQPGAGHFPFVDDRVAFTAAVTGMLQRIP</sequence>
<dbReference type="SUPFAM" id="SSF53474">
    <property type="entry name" value="alpha/beta-Hydrolases"/>
    <property type="match status" value="1"/>
</dbReference>
<keyword evidence="1 3" id="KW-0378">Hydrolase</keyword>
<evidence type="ECO:0000256" key="1">
    <source>
        <dbReference type="ARBA" id="ARBA00022801"/>
    </source>
</evidence>
<dbReference type="AlphaFoldDB" id="A0A1B2HMN4"/>
<protein>
    <submittedName>
        <fullName evidence="3">Alpha/beta hydrolase</fullName>
    </submittedName>
</protein>
<dbReference type="Proteomes" id="UP000093053">
    <property type="component" value="Chromosome"/>
</dbReference>
<dbReference type="GO" id="GO:0016787">
    <property type="term" value="F:hydrolase activity"/>
    <property type="evidence" value="ECO:0007669"/>
    <property type="project" value="UniProtKB-KW"/>
</dbReference>
<dbReference type="InterPro" id="IPR000073">
    <property type="entry name" value="AB_hydrolase_1"/>
</dbReference>
<dbReference type="PANTHER" id="PTHR43798">
    <property type="entry name" value="MONOACYLGLYCEROL LIPASE"/>
    <property type="match status" value="1"/>
</dbReference>
<accession>A0A1B2HMN4</accession>
<dbReference type="PRINTS" id="PR00111">
    <property type="entry name" value="ABHYDROLASE"/>
</dbReference>
<keyword evidence="4" id="KW-1185">Reference proteome</keyword>
<dbReference type="InterPro" id="IPR050266">
    <property type="entry name" value="AB_hydrolase_sf"/>
</dbReference>
<proteinExistence type="predicted"/>
<dbReference type="STRING" id="1586287.BBK82_25820"/>
<feature type="domain" description="AB hydrolase-1" evidence="2">
    <location>
        <begin position="22"/>
        <end position="258"/>
    </location>
</feature>
<evidence type="ECO:0000313" key="4">
    <source>
        <dbReference type="Proteomes" id="UP000093053"/>
    </source>
</evidence>
<dbReference type="Gene3D" id="3.40.50.1820">
    <property type="entry name" value="alpha/beta hydrolase"/>
    <property type="match status" value="1"/>
</dbReference>
<gene>
    <name evidence="3" type="ORF">BBK82_25820</name>
</gene>
<dbReference type="EMBL" id="CP016793">
    <property type="protein sequence ID" value="ANZ38979.1"/>
    <property type="molecule type" value="Genomic_DNA"/>
</dbReference>
<reference evidence="3 4" key="1">
    <citation type="submission" date="2016-07" db="EMBL/GenBank/DDBJ databases">
        <title>Complete genome sequence of the Lentzea guizhouensis DHS C013.</title>
        <authorList>
            <person name="Cao C."/>
        </authorList>
    </citation>
    <scope>NUCLEOTIDE SEQUENCE [LARGE SCALE GENOMIC DNA]</scope>
    <source>
        <strain evidence="3 4">DHS C013</strain>
    </source>
</reference>
<dbReference type="OrthoDB" id="9796770at2"/>
<dbReference type="Pfam" id="PF00561">
    <property type="entry name" value="Abhydrolase_1"/>
    <property type="match status" value="1"/>
</dbReference>
<name>A0A1B2HMN4_9PSEU</name>
<dbReference type="InterPro" id="IPR029058">
    <property type="entry name" value="AB_hydrolase_fold"/>
</dbReference>